<organism evidence="3 4">
    <name type="scientific">Segatella copri</name>
    <dbReference type="NCBI Taxonomy" id="165179"/>
    <lineage>
        <taxon>Bacteria</taxon>
        <taxon>Pseudomonadati</taxon>
        <taxon>Bacteroidota</taxon>
        <taxon>Bacteroidia</taxon>
        <taxon>Bacteroidales</taxon>
        <taxon>Prevotellaceae</taxon>
        <taxon>Segatella</taxon>
    </lineage>
</organism>
<evidence type="ECO:0000313" key="4">
    <source>
        <dbReference type="Proteomes" id="UP001204486"/>
    </source>
</evidence>
<dbReference type="EMBL" id="JANDWN010000026">
    <property type="protein sequence ID" value="MCP9600347.1"/>
    <property type="molecule type" value="Genomic_DNA"/>
</dbReference>
<keyword evidence="1" id="KW-0812">Transmembrane</keyword>
<dbReference type="Proteomes" id="UP001204486">
    <property type="component" value="Unassembled WGS sequence"/>
</dbReference>
<dbReference type="RefSeq" id="WP_006848025.1">
    <property type="nucleotide sequence ID" value="NZ_CATKVS010000004.1"/>
</dbReference>
<dbReference type="Proteomes" id="UP001206014">
    <property type="component" value="Unassembled WGS sequence"/>
</dbReference>
<comment type="caution">
    <text evidence="3">The sequence shown here is derived from an EMBL/GenBank/DDBJ whole genome shotgun (WGS) entry which is preliminary data.</text>
</comment>
<accession>A0AAP2U4I6</accession>
<dbReference type="GeneID" id="69848123"/>
<reference evidence="3" key="1">
    <citation type="submission" date="2022-07" db="EMBL/GenBank/DDBJ databases">
        <title>Prevotella copri.</title>
        <authorList>
            <person name="Yang C."/>
        </authorList>
    </citation>
    <scope>NUCLEOTIDE SEQUENCE</scope>
    <source>
        <strain evidence="3">HF1476</strain>
        <strain evidence="2">HF88</strain>
    </source>
</reference>
<gene>
    <name evidence="3" type="ORF">NNC55_10335</name>
    <name evidence="2" type="ORF">NND11_13715</name>
</gene>
<dbReference type="AlphaFoldDB" id="A0AAP2U4I6"/>
<evidence type="ECO:0000313" key="3">
    <source>
        <dbReference type="EMBL" id="MCP9600347.1"/>
    </source>
</evidence>
<protein>
    <submittedName>
        <fullName evidence="3">Uncharacterized protein</fullName>
    </submittedName>
</protein>
<keyword evidence="1" id="KW-1133">Transmembrane helix</keyword>
<keyword evidence="1" id="KW-0472">Membrane</keyword>
<dbReference type="EMBL" id="JANDXR010000021">
    <property type="protein sequence ID" value="MCP9502585.1"/>
    <property type="molecule type" value="Genomic_DNA"/>
</dbReference>
<evidence type="ECO:0000313" key="2">
    <source>
        <dbReference type="EMBL" id="MCP9502585.1"/>
    </source>
</evidence>
<name>A0AAP2U4I6_9BACT</name>
<feature type="transmembrane region" description="Helical" evidence="1">
    <location>
        <begin position="7"/>
        <end position="27"/>
    </location>
</feature>
<proteinExistence type="predicted"/>
<evidence type="ECO:0000256" key="1">
    <source>
        <dbReference type="SAM" id="Phobius"/>
    </source>
</evidence>
<sequence length="47" mass="5518">MKSIRALFTYSSPLFTLQFWLICNPPISLSPLFPFLKVKSGEEWVKR</sequence>